<evidence type="ECO:0000313" key="8">
    <source>
        <dbReference type="Proteomes" id="UP001314903"/>
    </source>
</evidence>
<keyword evidence="2 6" id="KW-0963">Cytoplasm</keyword>
<feature type="binding site" evidence="6">
    <location>
        <position position="184"/>
    </location>
    <ligand>
        <name>S-adenosyl-L-methionine</name>
        <dbReference type="ChEBI" id="CHEBI:59789"/>
    </ligand>
</feature>
<evidence type="ECO:0000256" key="3">
    <source>
        <dbReference type="ARBA" id="ARBA00022603"/>
    </source>
</evidence>
<comment type="subcellular location">
    <subcellularLocation>
        <location evidence="6">Cytoplasm</location>
    </subcellularLocation>
</comment>
<dbReference type="GO" id="GO:0005840">
    <property type="term" value="C:ribosome"/>
    <property type="evidence" value="ECO:0007669"/>
    <property type="project" value="UniProtKB-KW"/>
</dbReference>
<dbReference type="GO" id="GO:0008168">
    <property type="term" value="F:methyltransferase activity"/>
    <property type="evidence" value="ECO:0007669"/>
    <property type="project" value="UniProtKB-KW"/>
</dbReference>
<dbReference type="InterPro" id="IPR004498">
    <property type="entry name" value="Ribosomal_PrmA_MeTrfase"/>
</dbReference>
<keyword evidence="8" id="KW-1185">Reference proteome</keyword>
<gene>
    <name evidence="6" type="primary">prmA</name>
    <name evidence="7" type="ORF">J2Z35_000110</name>
</gene>
<comment type="catalytic activity">
    <reaction evidence="6">
        <text>L-lysyl-[protein] + 3 S-adenosyl-L-methionine = N(6),N(6),N(6)-trimethyl-L-lysyl-[protein] + 3 S-adenosyl-L-homocysteine + 3 H(+)</text>
        <dbReference type="Rhea" id="RHEA:54192"/>
        <dbReference type="Rhea" id="RHEA-COMP:9752"/>
        <dbReference type="Rhea" id="RHEA-COMP:13826"/>
        <dbReference type="ChEBI" id="CHEBI:15378"/>
        <dbReference type="ChEBI" id="CHEBI:29969"/>
        <dbReference type="ChEBI" id="CHEBI:57856"/>
        <dbReference type="ChEBI" id="CHEBI:59789"/>
        <dbReference type="ChEBI" id="CHEBI:61961"/>
    </reaction>
</comment>
<keyword evidence="3 6" id="KW-0489">Methyltransferase</keyword>
<dbReference type="Gene3D" id="3.40.50.150">
    <property type="entry name" value="Vaccinia Virus protein VP39"/>
    <property type="match status" value="1"/>
</dbReference>
<keyword evidence="7" id="KW-0689">Ribosomal protein</keyword>
<keyword evidence="5 6" id="KW-0949">S-adenosyl-L-methionine</keyword>
<comment type="caution">
    <text evidence="7">The sequence shown here is derived from an EMBL/GenBank/DDBJ whole genome shotgun (WGS) entry which is preliminary data.</text>
</comment>
<evidence type="ECO:0000313" key="7">
    <source>
        <dbReference type="EMBL" id="MBP2026321.1"/>
    </source>
</evidence>
<evidence type="ECO:0000256" key="5">
    <source>
        <dbReference type="ARBA" id="ARBA00022691"/>
    </source>
</evidence>
<evidence type="ECO:0000256" key="1">
    <source>
        <dbReference type="ARBA" id="ARBA00009741"/>
    </source>
</evidence>
<dbReference type="GO" id="GO:0032259">
    <property type="term" value="P:methylation"/>
    <property type="evidence" value="ECO:0007669"/>
    <property type="project" value="UniProtKB-KW"/>
</dbReference>
<evidence type="ECO:0000256" key="2">
    <source>
        <dbReference type="ARBA" id="ARBA00022490"/>
    </source>
</evidence>
<keyword evidence="4 6" id="KW-0808">Transferase</keyword>
<name>A0ABS4KEY5_9FIRM</name>
<dbReference type="HAMAP" id="MF_00735">
    <property type="entry name" value="Methyltr_PrmA"/>
    <property type="match status" value="1"/>
</dbReference>
<sequence length="313" mass="34761">MKWTEIKVKTTTEAVEAVSNIFYEVGAQGVVIEDPKDFIFQEKDELSWDYIEEDVFINGYEGAIVKAYLSEEDLSIISKIEIIREGVKNLSQYGIDIGDALVEIEEVNQEDWENAWKKYYKPIKVSNSIVIKPTWEDYEASLNEIVIDLDPGMAFGTGTHETTNMCIIELEKYVTGENTVLDIGCGSGILSIAAAKLGAENVVGVDLDPMAVRVSKENVEQNNLSAFVEIRHGNLTDVIHEKSDILVANIIADIIIALSDDVDKFVKSGGIFISSGIILSRLEDVKQAIIEKGFEIIDVNKMGEWACITSRVL</sequence>
<proteinExistence type="inferred from homology"/>
<dbReference type="SUPFAM" id="SSF53335">
    <property type="entry name" value="S-adenosyl-L-methionine-dependent methyltransferases"/>
    <property type="match status" value="1"/>
</dbReference>
<dbReference type="PANTHER" id="PTHR43648:SF1">
    <property type="entry name" value="ELECTRON TRANSFER FLAVOPROTEIN BETA SUBUNIT LYSINE METHYLTRANSFERASE"/>
    <property type="match status" value="1"/>
</dbReference>
<comment type="function">
    <text evidence="6">Methylates ribosomal protein L11.</text>
</comment>
<dbReference type="Proteomes" id="UP001314903">
    <property type="component" value="Unassembled WGS sequence"/>
</dbReference>
<dbReference type="PANTHER" id="PTHR43648">
    <property type="entry name" value="ELECTRON TRANSFER FLAVOPROTEIN BETA SUBUNIT LYSINE METHYLTRANSFERASE"/>
    <property type="match status" value="1"/>
</dbReference>
<organism evidence="7 8">
    <name type="scientific">Acetoanaerobium pronyense</name>
    <dbReference type="NCBI Taxonomy" id="1482736"/>
    <lineage>
        <taxon>Bacteria</taxon>
        <taxon>Bacillati</taxon>
        <taxon>Bacillota</taxon>
        <taxon>Clostridia</taxon>
        <taxon>Peptostreptococcales</taxon>
        <taxon>Filifactoraceae</taxon>
        <taxon>Acetoanaerobium</taxon>
    </lineage>
</organism>
<dbReference type="EMBL" id="JAGGLI010000001">
    <property type="protein sequence ID" value="MBP2026321.1"/>
    <property type="molecule type" value="Genomic_DNA"/>
</dbReference>
<dbReference type="CDD" id="cd02440">
    <property type="entry name" value="AdoMet_MTases"/>
    <property type="match status" value="1"/>
</dbReference>
<dbReference type="NCBIfam" id="TIGR00406">
    <property type="entry name" value="prmA"/>
    <property type="match status" value="1"/>
</dbReference>
<dbReference type="EC" id="2.1.1.-" evidence="6"/>
<reference evidence="7 8" key="1">
    <citation type="submission" date="2021-03" db="EMBL/GenBank/DDBJ databases">
        <title>Genomic Encyclopedia of Type Strains, Phase IV (KMG-IV): sequencing the most valuable type-strain genomes for metagenomic binning, comparative biology and taxonomic classification.</title>
        <authorList>
            <person name="Goeker M."/>
        </authorList>
    </citation>
    <scope>NUCLEOTIDE SEQUENCE [LARGE SCALE GENOMIC DNA]</scope>
    <source>
        <strain evidence="7 8">DSM 27512</strain>
    </source>
</reference>
<accession>A0ABS4KEY5</accession>
<dbReference type="Pfam" id="PF06325">
    <property type="entry name" value="PrmA"/>
    <property type="match status" value="1"/>
</dbReference>
<dbReference type="InterPro" id="IPR029063">
    <property type="entry name" value="SAM-dependent_MTases_sf"/>
</dbReference>
<feature type="binding site" evidence="6">
    <location>
        <position position="249"/>
    </location>
    <ligand>
        <name>S-adenosyl-L-methionine</name>
        <dbReference type="ChEBI" id="CHEBI:59789"/>
    </ligand>
</feature>
<keyword evidence="7" id="KW-0687">Ribonucleoprotein</keyword>
<feature type="binding site" evidence="6">
    <location>
        <position position="206"/>
    </location>
    <ligand>
        <name>S-adenosyl-L-methionine</name>
        <dbReference type="ChEBI" id="CHEBI:59789"/>
    </ligand>
</feature>
<dbReference type="InterPro" id="IPR050078">
    <property type="entry name" value="Ribosomal_L11_MeTrfase_PrmA"/>
</dbReference>
<evidence type="ECO:0000256" key="4">
    <source>
        <dbReference type="ARBA" id="ARBA00022679"/>
    </source>
</evidence>
<comment type="similarity">
    <text evidence="1 6">Belongs to the methyltransferase superfamily. PrmA family.</text>
</comment>
<evidence type="ECO:0000256" key="6">
    <source>
        <dbReference type="HAMAP-Rule" id="MF_00735"/>
    </source>
</evidence>
<dbReference type="RefSeq" id="WP_209658252.1">
    <property type="nucleotide sequence ID" value="NZ_JAGGLI010000001.1"/>
</dbReference>
<feature type="binding site" evidence="6">
    <location>
        <position position="163"/>
    </location>
    <ligand>
        <name>S-adenosyl-L-methionine</name>
        <dbReference type="ChEBI" id="CHEBI:59789"/>
    </ligand>
</feature>
<dbReference type="PIRSF" id="PIRSF000401">
    <property type="entry name" value="RPL11_MTase"/>
    <property type="match status" value="1"/>
</dbReference>
<protein>
    <recommendedName>
        <fullName evidence="6">Ribosomal protein L11 methyltransferase</fullName>
        <shortName evidence="6">L11 Mtase</shortName>
        <ecNumber evidence="6">2.1.1.-</ecNumber>
    </recommendedName>
</protein>